<dbReference type="SMART" id="SM00355">
    <property type="entry name" value="ZnF_C2H2"/>
    <property type="match status" value="2"/>
</dbReference>
<dbReference type="VEuPathDB" id="FungiDB:CC77DRAFT_295680"/>
<keyword evidence="4" id="KW-1185">Reference proteome</keyword>
<dbReference type="KEGG" id="aalt:CC77DRAFT_295680"/>
<dbReference type="GO" id="GO:0008270">
    <property type="term" value="F:zinc ion binding"/>
    <property type="evidence" value="ECO:0007669"/>
    <property type="project" value="UniProtKB-KW"/>
</dbReference>
<accession>A0A177DZ31</accession>
<reference evidence="3 4" key="1">
    <citation type="submission" date="2016-05" db="EMBL/GenBank/DDBJ databases">
        <title>Comparative analysis of secretome profiles of manganese(II)-oxidizing ascomycete fungi.</title>
        <authorList>
            <consortium name="DOE Joint Genome Institute"/>
            <person name="Zeiner C.A."/>
            <person name="Purvine S.O."/>
            <person name="Zink E.M."/>
            <person name="Wu S."/>
            <person name="Pasa-Tolic L."/>
            <person name="Chaput D.L."/>
            <person name="Haridas S."/>
            <person name="Grigoriev I.V."/>
            <person name="Santelli C.M."/>
            <person name="Hansel C.M."/>
        </authorList>
    </citation>
    <scope>NUCLEOTIDE SEQUENCE [LARGE SCALE GENOMIC DNA]</scope>
    <source>
        <strain evidence="3 4">SRC1lrK2f</strain>
    </source>
</reference>
<keyword evidence="1" id="KW-0863">Zinc-finger</keyword>
<dbReference type="OMA" id="RDRVHCT"/>
<sequence length="385" mass="42659">MGKLKAEDRRNSKSCDVNMTTKMSKNDNELHRISETGQAYHQFTPATYQDSAGLLDHEQRHFEVGMSRWTIGGYFNDNEYIMNPSHDCELGNESDNIVISPWSTQPVIPHFSLTSPSGMTSLFDAGTTYAPTFGALTPSLITEADYSTHAHIHSHEDAHIVDPPFGEDVSVSAKFKHIVHRGRVHCAWTGCEKTFGRLQDLVRHHNSVHELTTPFWCPVSSCSRSESFPHHRRPFPRKDKLDSHLKKVHRFDFSHSEMSVVQADQAVGGNESADAEWATDSSGVNPFIQPYSVGALPNLHDYASIDSFDDFLVPAAGHEVPNLGSVSTAKWFDGINSVSSFDMFSNSDQTSVADVCTSTGRPDVMCDPQNIFGEDMLFAGNGYVG</sequence>
<dbReference type="Gene3D" id="3.30.160.60">
    <property type="entry name" value="Classic Zinc Finger"/>
    <property type="match status" value="1"/>
</dbReference>
<evidence type="ECO:0000313" key="3">
    <source>
        <dbReference type="EMBL" id="OAG24963.1"/>
    </source>
</evidence>
<dbReference type="PROSITE" id="PS00028">
    <property type="entry name" value="ZINC_FINGER_C2H2_1"/>
    <property type="match status" value="1"/>
</dbReference>
<evidence type="ECO:0000256" key="1">
    <source>
        <dbReference type="PROSITE-ProRule" id="PRU00042"/>
    </source>
</evidence>
<dbReference type="GeneID" id="29116691"/>
<feature type="domain" description="C2H2-type" evidence="2">
    <location>
        <begin position="184"/>
        <end position="214"/>
    </location>
</feature>
<dbReference type="RefSeq" id="XP_018390384.1">
    <property type="nucleotide sequence ID" value="XM_018531097.1"/>
</dbReference>
<name>A0A177DZ31_ALTAL</name>
<protein>
    <recommendedName>
        <fullName evidence="2">C2H2-type domain-containing protein</fullName>
    </recommendedName>
</protein>
<keyword evidence="1" id="KW-0862">Zinc</keyword>
<evidence type="ECO:0000259" key="2">
    <source>
        <dbReference type="PROSITE" id="PS50157"/>
    </source>
</evidence>
<keyword evidence="1" id="KW-0479">Metal-binding</keyword>
<gene>
    <name evidence="3" type="ORF">CC77DRAFT_295680</name>
</gene>
<dbReference type="EMBL" id="KV441470">
    <property type="protein sequence ID" value="OAG24963.1"/>
    <property type="molecule type" value="Genomic_DNA"/>
</dbReference>
<dbReference type="InterPro" id="IPR013087">
    <property type="entry name" value="Znf_C2H2_type"/>
</dbReference>
<dbReference type="Proteomes" id="UP000077248">
    <property type="component" value="Unassembled WGS sequence"/>
</dbReference>
<evidence type="ECO:0000313" key="4">
    <source>
        <dbReference type="Proteomes" id="UP000077248"/>
    </source>
</evidence>
<dbReference type="PROSITE" id="PS50157">
    <property type="entry name" value="ZINC_FINGER_C2H2_2"/>
    <property type="match status" value="1"/>
</dbReference>
<proteinExistence type="predicted"/>
<organism evidence="3 4">
    <name type="scientific">Alternaria alternata</name>
    <name type="common">Alternaria rot fungus</name>
    <name type="synonym">Torula alternata</name>
    <dbReference type="NCBI Taxonomy" id="5599"/>
    <lineage>
        <taxon>Eukaryota</taxon>
        <taxon>Fungi</taxon>
        <taxon>Dikarya</taxon>
        <taxon>Ascomycota</taxon>
        <taxon>Pezizomycotina</taxon>
        <taxon>Dothideomycetes</taxon>
        <taxon>Pleosporomycetidae</taxon>
        <taxon>Pleosporales</taxon>
        <taxon>Pleosporineae</taxon>
        <taxon>Pleosporaceae</taxon>
        <taxon>Alternaria</taxon>
        <taxon>Alternaria sect. Alternaria</taxon>
        <taxon>Alternaria alternata complex</taxon>
    </lineage>
</organism>
<dbReference type="AlphaFoldDB" id="A0A177DZ31"/>